<dbReference type="InterPro" id="IPR014905">
    <property type="entry name" value="HIRAN"/>
</dbReference>
<evidence type="ECO:0000313" key="5">
    <source>
        <dbReference type="Proteomes" id="UP000295788"/>
    </source>
</evidence>
<protein>
    <submittedName>
        <fullName evidence="4">HIRAN domain-containing protein</fullName>
    </submittedName>
</protein>
<keyword evidence="1" id="KW-0479">Metal-binding</keyword>
<name>A0A4R3KKT4_9BACI</name>
<dbReference type="OrthoDB" id="2988931at2"/>
<sequence length="106" mass="11913">MNVKPLYVTVVGSKHYYGPEVFKVGQKVKLIKDYDNPYDDEAIKVESEPIGTVGYVANSTHTVAKGTRSAGRIYDTFEDHCYGRVIFIVKGDVIVELLGEEDHEFI</sequence>
<dbReference type="RefSeq" id="WP_132766736.1">
    <property type="nucleotide sequence ID" value="NZ_SMAB01000001.1"/>
</dbReference>
<feature type="domain" description="HIRAN" evidence="3">
    <location>
        <begin position="6"/>
        <end position="60"/>
    </location>
</feature>
<dbReference type="Pfam" id="PF08797">
    <property type="entry name" value="HIRAN"/>
    <property type="match status" value="1"/>
</dbReference>
<keyword evidence="2" id="KW-0378">Hydrolase</keyword>
<dbReference type="GO" id="GO:0016818">
    <property type="term" value="F:hydrolase activity, acting on acid anhydrides, in phosphorus-containing anhydrides"/>
    <property type="evidence" value="ECO:0007669"/>
    <property type="project" value="InterPro"/>
</dbReference>
<comment type="caution">
    <text evidence="4">The sequence shown here is derived from an EMBL/GenBank/DDBJ whole genome shotgun (WGS) entry which is preliminary data.</text>
</comment>
<organism evidence="4 5">
    <name type="scientific">Tepidibacillus fermentans</name>
    <dbReference type="NCBI Taxonomy" id="1281767"/>
    <lineage>
        <taxon>Bacteria</taxon>
        <taxon>Bacillati</taxon>
        <taxon>Bacillota</taxon>
        <taxon>Bacilli</taxon>
        <taxon>Bacillales</taxon>
        <taxon>Bacillaceae</taxon>
        <taxon>Tepidibacillus</taxon>
    </lineage>
</organism>
<reference evidence="4 5" key="1">
    <citation type="submission" date="2019-03" db="EMBL/GenBank/DDBJ databases">
        <title>Genomic Encyclopedia of Type Strains, Phase IV (KMG-IV): sequencing the most valuable type-strain genomes for metagenomic binning, comparative biology and taxonomic classification.</title>
        <authorList>
            <person name="Goeker M."/>
        </authorList>
    </citation>
    <scope>NUCLEOTIDE SEQUENCE [LARGE SCALE GENOMIC DNA]</scope>
    <source>
        <strain evidence="4 5">DSM 23802</strain>
    </source>
</reference>
<keyword evidence="5" id="KW-1185">Reference proteome</keyword>
<evidence type="ECO:0000313" key="4">
    <source>
        <dbReference type="EMBL" id="TCS84505.1"/>
    </source>
</evidence>
<evidence type="ECO:0000256" key="1">
    <source>
        <dbReference type="ARBA" id="ARBA00022723"/>
    </source>
</evidence>
<accession>A0A4R3KKT4</accession>
<dbReference type="Gene3D" id="3.30.70.2330">
    <property type="match status" value="1"/>
</dbReference>
<dbReference type="Proteomes" id="UP000295788">
    <property type="component" value="Unassembled WGS sequence"/>
</dbReference>
<dbReference type="GO" id="GO:0003676">
    <property type="term" value="F:nucleic acid binding"/>
    <property type="evidence" value="ECO:0007669"/>
    <property type="project" value="InterPro"/>
</dbReference>
<gene>
    <name evidence="4" type="ORF">EDD72_101169</name>
</gene>
<proteinExistence type="predicted"/>
<dbReference type="GO" id="GO:0008270">
    <property type="term" value="F:zinc ion binding"/>
    <property type="evidence" value="ECO:0007669"/>
    <property type="project" value="InterPro"/>
</dbReference>
<evidence type="ECO:0000256" key="2">
    <source>
        <dbReference type="ARBA" id="ARBA00022801"/>
    </source>
</evidence>
<dbReference type="EMBL" id="SMAB01000001">
    <property type="protein sequence ID" value="TCS84505.1"/>
    <property type="molecule type" value="Genomic_DNA"/>
</dbReference>
<dbReference type="AlphaFoldDB" id="A0A4R3KKT4"/>
<evidence type="ECO:0000259" key="3">
    <source>
        <dbReference type="Pfam" id="PF08797"/>
    </source>
</evidence>